<keyword evidence="14" id="KW-1185">Reference proteome</keyword>
<accession>D8TBX7</accession>
<evidence type="ECO:0000256" key="4">
    <source>
        <dbReference type="ARBA" id="ARBA00022763"/>
    </source>
</evidence>
<dbReference type="SUPFAM" id="SSF47769">
    <property type="entry name" value="SAM/Pointed domain"/>
    <property type="match status" value="1"/>
</dbReference>
<evidence type="ECO:0000256" key="7">
    <source>
        <dbReference type="ARBA" id="ARBA00023128"/>
    </source>
</evidence>
<dbReference type="SUPFAM" id="SSF81411">
    <property type="entry name" value="Mitochondrial cytochrome c oxidase subunit VIa"/>
    <property type="match status" value="1"/>
</dbReference>
<dbReference type="GO" id="GO:0005743">
    <property type="term" value="C:mitochondrial inner membrane"/>
    <property type="evidence" value="ECO:0007669"/>
    <property type="project" value="UniProtKB-SubCell"/>
</dbReference>
<dbReference type="GO" id="GO:0005634">
    <property type="term" value="C:nucleus"/>
    <property type="evidence" value="ECO:0000318"/>
    <property type="project" value="GO_Central"/>
</dbReference>
<dbReference type="InterPro" id="IPR036418">
    <property type="entry name" value="Cyt_c_oxidase_su6a_sf"/>
</dbReference>
<dbReference type="Gene3D" id="3.60.15.10">
    <property type="entry name" value="Ribonuclease Z/Hydroxyacylglutathione hydrolase-like"/>
    <property type="match status" value="1"/>
</dbReference>
<dbReference type="CDD" id="cd16273">
    <property type="entry name" value="SNM1A-1C-like_MBL-fold"/>
    <property type="match status" value="1"/>
</dbReference>
<keyword evidence="5" id="KW-0999">Mitochondrion inner membrane</keyword>
<evidence type="ECO:0000256" key="5">
    <source>
        <dbReference type="ARBA" id="ARBA00022792"/>
    </source>
</evidence>
<dbReference type="FunCoup" id="D8TBX7">
    <property type="interactions" value="2038"/>
</dbReference>
<keyword evidence="7" id="KW-0496">Mitochondrion</keyword>
<evidence type="ECO:0000313" key="13">
    <source>
        <dbReference type="EMBL" id="EFJ05833.1"/>
    </source>
</evidence>
<protein>
    <recommendedName>
        <fullName evidence="12">SAM domain-containing protein</fullName>
    </recommendedName>
</protein>
<keyword evidence="6" id="KW-0809">Transit peptide</keyword>
<dbReference type="Pfam" id="PF07522">
    <property type="entry name" value="DRMBL"/>
    <property type="match status" value="1"/>
</dbReference>
<dbReference type="Pfam" id="PF00536">
    <property type="entry name" value="SAM_1"/>
    <property type="match status" value="1"/>
</dbReference>
<reference evidence="13 14" key="1">
    <citation type="journal article" date="2011" name="Science">
        <title>The Selaginella genome identifies genetic changes associated with the evolution of vascular plants.</title>
        <authorList>
            <person name="Banks J.A."/>
            <person name="Nishiyama T."/>
            <person name="Hasebe M."/>
            <person name="Bowman J.L."/>
            <person name="Gribskov M."/>
            <person name="dePamphilis C."/>
            <person name="Albert V.A."/>
            <person name="Aono N."/>
            <person name="Aoyama T."/>
            <person name="Ambrose B.A."/>
            <person name="Ashton N.W."/>
            <person name="Axtell M.J."/>
            <person name="Barker E."/>
            <person name="Barker M.S."/>
            <person name="Bennetzen J.L."/>
            <person name="Bonawitz N.D."/>
            <person name="Chapple C."/>
            <person name="Cheng C."/>
            <person name="Correa L.G."/>
            <person name="Dacre M."/>
            <person name="DeBarry J."/>
            <person name="Dreyer I."/>
            <person name="Elias M."/>
            <person name="Engstrom E.M."/>
            <person name="Estelle M."/>
            <person name="Feng L."/>
            <person name="Finet C."/>
            <person name="Floyd S.K."/>
            <person name="Frommer W.B."/>
            <person name="Fujita T."/>
            <person name="Gramzow L."/>
            <person name="Gutensohn M."/>
            <person name="Harholt J."/>
            <person name="Hattori M."/>
            <person name="Heyl A."/>
            <person name="Hirai T."/>
            <person name="Hiwatashi Y."/>
            <person name="Ishikawa M."/>
            <person name="Iwata M."/>
            <person name="Karol K.G."/>
            <person name="Koehler B."/>
            <person name="Kolukisaoglu U."/>
            <person name="Kubo M."/>
            <person name="Kurata T."/>
            <person name="Lalonde S."/>
            <person name="Li K."/>
            <person name="Li Y."/>
            <person name="Litt A."/>
            <person name="Lyons E."/>
            <person name="Manning G."/>
            <person name="Maruyama T."/>
            <person name="Michael T.P."/>
            <person name="Mikami K."/>
            <person name="Miyazaki S."/>
            <person name="Morinaga S."/>
            <person name="Murata T."/>
            <person name="Mueller-Roeber B."/>
            <person name="Nelson D.R."/>
            <person name="Obara M."/>
            <person name="Oguri Y."/>
            <person name="Olmstead R.G."/>
            <person name="Onodera N."/>
            <person name="Petersen B.L."/>
            <person name="Pils B."/>
            <person name="Prigge M."/>
            <person name="Rensing S.A."/>
            <person name="Riano-Pachon D.M."/>
            <person name="Roberts A.W."/>
            <person name="Sato Y."/>
            <person name="Scheller H.V."/>
            <person name="Schulz B."/>
            <person name="Schulz C."/>
            <person name="Shakirov E.V."/>
            <person name="Shibagaki N."/>
            <person name="Shinohara N."/>
            <person name="Shippen D.E."/>
            <person name="Soerensen I."/>
            <person name="Sotooka R."/>
            <person name="Sugimoto N."/>
            <person name="Sugita M."/>
            <person name="Sumikawa N."/>
            <person name="Tanurdzic M."/>
            <person name="Theissen G."/>
            <person name="Ulvskov P."/>
            <person name="Wakazuki S."/>
            <person name="Weng J.K."/>
            <person name="Willats W.W."/>
            <person name="Wipf D."/>
            <person name="Wolf P.G."/>
            <person name="Yang L."/>
            <person name="Zimmer A.D."/>
            <person name="Zhu Q."/>
            <person name="Mitros T."/>
            <person name="Hellsten U."/>
            <person name="Loque D."/>
            <person name="Otillar R."/>
            <person name="Salamov A."/>
            <person name="Schmutz J."/>
            <person name="Shapiro H."/>
            <person name="Lindquist E."/>
            <person name="Lucas S."/>
            <person name="Rokhsar D."/>
            <person name="Grigoriev I.V."/>
        </authorList>
    </citation>
    <scope>NUCLEOTIDE SEQUENCE [LARGE SCALE GENOMIC DNA]</scope>
</reference>
<dbReference type="FunFam" id="3.60.15.10:FF:000027">
    <property type="entry name" value="DNA ligase 6"/>
    <property type="match status" value="1"/>
</dbReference>
<dbReference type="CDD" id="cd09487">
    <property type="entry name" value="SAM_superfamily"/>
    <property type="match status" value="1"/>
</dbReference>
<evidence type="ECO:0000256" key="10">
    <source>
        <dbReference type="ARBA" id="ARBA00023242"/>
    </source>
</evidence>
<dbReference type="FunFam" id="3.40.50.12650:FF:000001">
    <property type="entry name" value="DNA cross-link repair 1A"/>
    <property type="match status" value="1"/>
</dbReference>
<dbReference type="GO" id="GO:0006303">
    <property type="term" value="P:double-strand break repair via nonhomologous end joining"/>
    <property type="evidence" value="ECO:0000318"/>
    <property type="project" value="GO_Central"/>
</dbReference>
<dbReference type="GO" id="GO:0003684">
    <property type="term" value="F:damaged DNA binding"/>
    <property type="evidence" value="ECO:0000318"/>
    <property type="project" value="GO_Central"/>
</dbReference>
<name>D8TBX7_SELML</name>
<keyword evidence="9" id="KW-0234">DNA repair</keyword>
<evidence type="ECO:0000256" key="3">
    <source>
        <dbReference type="ARBA" id="ARBA00010304"/>
    </source>
</evidence>
<dbReference type="PROSITE" id="PS50105">
    <property type="entry name" value="SAM_DOMAIN"/>
    <property type="match status" value="1"/>
</dbReference>
<dbReference type="InterPro" id="IPR001349">
    <property type="entry name" value="Cyt_c_oxidase_su6a"/>
</dbReference>
<dbReference type="KEGG" id="smo:SELMODRAFT_449005"/>
<dbReference type="EMBL" id="GL377713">
    <property type="protein sequence ID" value="EFJ05833.1"/>
    <property type="molecule type" value="Genomic_DNA"/>
</dbReference>
<evidence type="ECO:0000256" key="1">
    <source>
        <dbReference type="ARBA" id="ARBA00004123"/>
    </source>
</evidence>
<feature type="region of interest" description="Disordered" evidence="11">
    <location>
        <begin position="316"/>
        <end position="340"/>
    </location>
</feature>
<dbReference type="InterPro" id="IPR036866">
    <property type="entry name" value="RibonucZ/Hydroxyglut_hydro"/>
</dbReference>
<dbReference type="Gramene" id="EFJ05833">
    <property type="protein sequence ID" value="EFJ05833"/>
    <property type="gene ID" value="SELMODRAFT_449005"/>
</dbReference>
<dbReference type="PANTHER" id="PTHR23240:SF6">
    <property type="entry name" value="DNA CROSS-LINK REPAIR 1A PROTEIN"/>
    <property type="match status" value="1"/>
</dbReference>
<proteinExistence type="inferred from homology"/>
<keyword evidence="8" id="KW-0472">Membrane</keyword>
<dbReference type="Gene3D" id="1.10.150.50">
    <property type="entry name" value="Transcription Factor, Ets-1"/>
    <property type="match status" value="1"/>
</dbReference>
<dbReference type="GO" id="GO:0035312">
    <property type="term" value="F:5'-3' DNA exonuclease activity"/>
    <property type="evidence" value="ECO:0000318"/>
    <property type="project" value="GO_Central"/>
</dbReference>
<evidence type="ECO:0000259" key="12">
    <source>
        <dbReference type="PROSITE" id="PS50105"/>
    </source>
</evidence>
<dbReference type="InterPro" id="IPR001660">
    <property type="entry name" value="SAM"/>
</dbReference>
<evidence type="ECO:0000313" key="14">
    <source>
        <dbReference type="Proteomes" id="UP000001514"/>
    </source>
</evidence>
<evidence type="ECO:0000256" key="2">
    <source>
        <dbReference type="ARBA" id="ARBA00004273"/>
    </source>
</evidence>
<dbReference type="GO" id="GO:0036297">
    <property type="term" value="P:interstrand cross-link repair"/>
    <property type="evidence" value="ECO:0000318"/>
    <property type="project" value="GO_Central"/>
</dbReference>
<dbReference type="PANTHER" id="PTHR23240">
    <property type="entry name" value="DNA CROSS-LINK REPAIR PROTEIN PSO2/SNM1-RELATED"/>
    <property type="match status" value="1"/>
</dbReference>
<dbReference type="eggNOG" id="KOG1361">
    <property type="taxonomic scope" value="Eukaryota"/>
</dbReference>
<feature type="domain" description="SAM" evidence="12">
    <location>
        <begin position="212"/>
        <end position="275"/>
    </location>
</feature>
<dbReference type="HOGENOM" id="CLU_353526_0_0_1"/>
<feature type="region of interest" description="Disordered" evidence="11">
    <location>
        <begin position="278"/>
        <end position="297"/>
    </location>
</feature>
<comment type="similarity">
    <text evidence="3">Belongs to the DNA repair metallo-beta-lactamase (DRMBL) family.</text>
</comment>
<dbReference type="SMART" id="SM00454">
    <property type="entry name" value="SAM"/>
    <property type="match status" value="1"/>
</dbReference>
<gene>
    <name evidence="13" type="ORF">SELMODRAFT_449005</name>
</gene>
<dbReference type="eggNOG" id="KOG4374">
    <property type="taxonomic scope" value="Eukaryota"/>
</dbReference>
<keyword evidence="4" id="KW-0227">DNA damage</keyword>
<keyword evidence="10" id="KW-0539">Nucleus</keyword>
<evidence type="ECO:0000256" key="9">
    <source>
        <dbReference type="ARBA" id="ARBA00023204"/>
    </source>
</evidence>
<dbReference type="Gene3D" id="3.40.50.12650">
    <property type="match status" value="1"/>
</dbReference>
<comment type="subcellular location">
    <subcellularLocation>
        <location evidence="2">Mitochondrion inner membrane</location>
    </subcellularLocation>
    <subcellularLocation>
        <location evidence="1">Nucleus</location>
    </subcellularLocation>
</comment>
<organism evidence="14">
    <name type="scientific">Selaginella moellendorffii</name>
    <name type="common">Spikemoss</name>
    <dbReference type="NCBI Taxonomy" id="88036"/>
    <lineage>
        <taxon>Eukaryota</taxon>
        <taxon>Viridiplantae</taxon>
        <taxon>Streptophyta</taxon>
        <taxon>Embryophyta</taxon>
        <taxon>Tracheophyta</taxon>
        <taxon>Lycopodiopsida</taxon>
        <taxon>Selaginellales</taxon>
        <taxon>Selaginellaceae</taxon>
        <taxon>Selaginella</taxon>
    </lineage>
</organism>
<dbReference type="STRING" id="88036.D8TBX7"/>
<dbReference type="InParanoid" id="D8TBX7"/>
<dbReference type="Pfam" id="PF02046">
    <property type="entry name" value="COX6A"/>
    <property type="match status" value="1"/>
</dbReference>
<sequence>MVHCGGGLSLISALYFWDHHFKACLEKRTKVCGSPRSRISCPIIEDFSEWPHYQDLEDNINMIQERMVHRLSYFSIRKSEEIRDQDARIFFFFGNRKELSQRGSRRPCTLDSSTTHVNSPLQAASSVLQNISNSGKIHENGLNAAVFCPICSSEITSMSIQQRENHSNLCLDQKSQHCQNDVPSAVECLEQKSQHCQNDVPSAVEEDQNLPVDVAPVVRFLEKLNLSKYVSLFIKEEIDWDTLHWLTEEDLRSLGIDAFGPRKKIVSALREMKTPFSTEVPVPENDTHKKNDNEEDEALLPQSGKKYITDFFGATGGTGGTKPASGRKRNGDASLSKTRKKPSNLFKAAEARQWMKIPGTTFRVDAFKHTTTECSHWFLTHFHSDHYQGLTKSFRFGKIYCSMITARLVNLRIGITWDRLHPLNLNERTKIDGVWVTLLDANHCPGAAMILFETHDGKFVLHTGDFRFCDDMARIMDILPCRLSALVLDTTYCDPQYDFPKQETVIQFVIDAIQAESFNPSTLFLIGTYSLGKERLFLEVARVLRKKIYVGAVKRRMLGCLDLSDEDMDWITTSECESSIHVVPLWSIASFKRMASISRHYHGKYTTIVSFSPTGWSFSKGKRGTGNGKRWQQGTIIRYEVPYSEHSSFTELKTFVKLLSPVEIIPSVNNSSIQAAKSMVGAMAMALRQALLRKSPFNSVPRRSVKYNAVELPTNSYNRFALKSQEEVEHDLHEISKWKKITLGMIIVCLCDGFYVYNHPEVHEPRKEYPYMNVRHKDFPWGPDPLLKTLFGTEH</sequence>
<evidence type="ECO:0000256" key="11">
    <source>
        <dbReference type="SAM" id="MobiDB-lite"/>
    </source>
</evidence>
<dbReference type="Gene3D" id="4.10.95.10">
    <property type="entry name" value="Cytochrome c oxidase, subunit VIa"/>
    <property type="match status" value="1"/>
</dbReference>
<dbReference type="InterPro" id="IPR011084">
    <property type="entry name" value="DRMBL"/>
</dbReference>
<evidence type="ECO:0000256" key="8">
    <source>
        <dbReference type="ARBA" id="ARBA00023136"/>
    </source>
</evidence>
<dbReference type="AlphaFoldDB" id="D8TBX7"/>
<dbReference type="Proteomes" id="UP000001514">
    <property type="component" value="Unassembled WGS sequence"/>
</dbReference>
<dbReference type="SUPFAM" id="SSF56281">
    <property type="entry name" value="Metallo-hydrolase/oxidoreductase"/>
    <property type="match status" value="1"/>
</dbReference>
<evidence type="ECO:0000256" key="6">
    <source>
        <dbReference type="ARBA" id="ARBA00022946"/>
    </source>
</evidence>
<dbReference type="InterPro" id="IPR013761">
    <property type="entry name" value="SAM/pointed_sf"/>
</dbReference>